<evidence type="ECO:0000256" key="2">
    <source>
        <dbReference type="SAM" id="Phobius"/>
    </source>
</evidence>
<dbReference type="Proteomes" id="UP000244889">
    <property type="component" value="Unassembled WGS sequence"/>
</dbReference>
<dbReference type="Pfam" id="PF07916">
    <property type="entry name" value="TraG_N"/>
    <property type="match status" value="1"/>
</dbReference>
<name>A0A2R8F3T3_ORITS</name>
<gene>
    <name evidence="4" type="primary">traG</name>
    <name evidence="4" type="ORF">FPW1038_02117</name>
</gene>
<keyword evidence="2" id="KW-0472">Membrane</keyword>
<sequence length="525" mass="57759">MGLLPGGYNILKTWILLIIWVSSWPVFFTIIHCLGMISLSSKSGAFGSDYGLNMLSQGSFAEMILYSYATFQMLASSIPMLSWSVINACAHATANLASQFSPIQVASSLGSNIVDNNLSMDNYSIGNRTISQQNLAPLLHMAAIINDGSITVTTTDDGRQIINKNVDLLLDNYRSSALLQSGYQNQFVRSQSNLDSLTKKESNLISTGNSMAIDIGRRLTHDEALSIGLTESEYQALQSVSSDSESFSQHTGSSHSKSSGTSASGGAGVWRFDSRVSGEQKHNNEQGKSASHQQSHSEALSKIQSAVQEGKFSSTNSEVQSLSENLNANLSEQQSIGQEIAKTKQEMEQLSYSMNYVSQNSITIDRNINELVLNAIIDQNPEISSKEQAARWAKDHSAEAEKIAFKVAQINNEVPKDLNDYINDGNFSTKEDLQNTFEKNVEQLQAKASNIHNNSNIMHAQNIKQTFIDNEKIKNLDQISDSIKNKTKKNQEEFDNTSNSALVLAGKEVLKAAKDLEWNKKQKKD</sequence>
<feature type="compositionally biased region" description="Polar residues" evidence="1">
    <location>
        <begin position="286"/>
        <end position="320"/>
    </location>
</feature>
<feature type="transmembrane region" description="Helical" evidence="2">
    <location>
        <begin position="60"/>
        <end position="86"/>
    </location>
</feature>
<feature type="region of interest" description="Disordered" evidence="1">
    <location>
        <begin position="240"/>
        <end position="320"/>
    </location>
</feature>
<dbReference type="AlphaFoldDB" id="A0A2R8F3T3"/>
<reference evidence="5" key="1">
    <citation type="submission" date="2018-03" db="EMBL/GenBank/DDBJ databases">
        <authorList>
            <person name="Batty M. E."/>
            <person name="Batty M E."/>
        </authorList>
    </citation>
    <scope>NUCLEOTIDE SEQUENCE [LARGE SCALE GENOMIC DNA]</scope>
</reference>
<protein>
    <submittedName>
        <fullName evidence="4">Conjugal transfer protein TraG</fullName>
    </submittedName>
</protein>
<evidence type="ECO:0000256" key="1">
    <source>
        <dbReference type="SAM" id="MobiDB-lite"/>
    </source>
</evidence>
<dbReference type="EMBL" id="OOHR01000017">
    <property type="protein sequence ID" value="SPM45898.1"/>
    <property type="molecule type" value="Genomic_DNA"/>
</dbReference>
<keyword evidence="2" id="KW-0812">Transmembrane</keyword>
<evidence type="ECO:0000313" key="5">
    <source>
        <dbReference type="Proteomes" id="UP000244889"/>
    </source>
</evidence>
<proteinExistence type="predicted"/>
<feature type="transmembrane region" description="Helical" evidence="2">
    <location>
        <begin position="14"/>
        <end position="39"/>
    </location>
</feature>
<evidence type="ECO:0000259" key="3">
    <source>
        <dbReference type="Pfam" id="PF07916"/>
    </source>
</evidence>
<dbReference type="InterPro" id="IPR012931">
    <property type="entry name" value="TraG_N_Proteobacteria"/>
</dbReference>
<feature type="compositionally biased region" description="Low complexity" evidence="1">
    <location>
        <begin position="240"/>
        <end position="262"/>
    </location>
</feature>
<accession>A0A2R8F3T3</accession>
<feature type="domain" description="TraG N-terminal Proteobacteria" evidence="3">
    <location>
        <begin position="2"/>
        <end position="106"/>
    </location>
</feature>
<evidence type="ECO:0000313" key="4">
    <source>
        <dbReference type="EMBL" id="SPM45898.1"/>
    </source>
</evidence>
<keyword evidence="2" id="KW-1133">Transmembrane helix</keyword>
<organism evidence="4 5">
    <name type="scientific">Orientia tsutsugamushi</name>
    <name type="common">Rickettsia tsutsugamushi</name>
    <dbReference type="NCBI Taxonomy" id="784"/>
    <lineage>
        <taxon>Bacteria</taxon>
        <taxon>Pseudomonadati</taxon>
        <taxon>Pseudomonadota</taxon>
        <taxon>Alphaproteobacteria</taxon>
        <taxon>Rickettsiales</taxon>
        <taxon>Rickettsiaceae</taxon>
        <taxon>Rickettsieae</taxon>
        <taxon>Orientia</taxon>
    </lineage>
</organism>
<feature type="compositionally biased region" description="Basic and acidic residues" evidence="1">
    <location>
        <begin position="272"/>
        <end position="285"/>
    </location>
</feature>